<dbReference type="InterPro" id="IPR005036">
    <property type="entry name" value="CBM21_dom"/>
</dbReference>
<organism evidence="4">
    <name type="scientific">Serpula lacrymans var. lacrymans (strain S7.3)</name>
    <name type="common">Dry rot fungus</name>
    <dbReference type="NCBI Taxonomy" id="936435"/>
    <lineage>
        <taxon>Eukaryota</taxon>
        <taxon>Fungi</taxon>
        <taxon>Dikarya</taxon>
        <taxon>Basidiomycota</taxon>
        <taxon>Agaricomycotina</taxon>
        <taxon>Agaricomycetes</taxon>
        <taxon>Agaricomycetidae</taxon>
        <taxon>Boletales</taxon>
        <taxon>Coniophorineae</taxon>
        <taxon>Serpulaceae</taxon>
        <taxon>Serpula</taxon>
    </lineage>
</organism>
<evidence type="ECO:0000313" key="4">
    <source>
        <dbReference type="Proteomes" id="UP000008063"/>
    </source>
</evidence>
<accession>F8Q6Q6</accession>
<dbReference type="InterPro" id="IPR038175">
    <property type="entry name" value="CBM21_dom_sf"/>
</dbReference>
<reference evidence="4" key="1">
    <citation type="journal article" date="2011" name="Science">
        <title>The plant cell wall-decomposing machinery underlies the functional diversity of forest fungi.</title>
        <authorList>
            <person name="Eastwood D.C."/>
            <person name="Floudas D."/>
            <person name="Binder M."/>
            <person name="Majcherczyk A."/>
            <person name="Schneider P."/>
            <person name="Aerts A."/>
            <person name="Asiegbu F.O."/>
            <person name="Baker S.E."/>
            <person name="Barry K."/>
            <person name="Bendiksby M."/>
            <person name="Blumentritt M."/>
            <person name="Coutinho P.M."/>
            <person name="Cullen D."/>
            <person name="de Vries R.P."/>
            <person name="Gathman A."/>
            <person name="Goodell B."/>
            <person name="Henrissat B."/>
            <person name="Ihrmark K."/>
            <person name="Kauserud H."/>
            <person name="Kohler A."/>
            <person name="LaButti K."/>
            <person name="Lapidus A."/>
            <person name="Lavin J.L."/>
            <person name="Lee Y.-H."/>
            <person name="Lindquist E."/>
            <person name="Lilly W."/>
            <person name="Lucas S."/>
            <person name="Morin E."/>
            <person name="Murat C."/>
            <person name="Oguiza J.A."/>
            <person name="Park J."/>
            <person name="Pisabarro A.G."/>
            <person name="Riley R."/>
            <person name="Rosling A."/>
            <person name="Salamov A."/>
            <person name="Schmidt O."/>
            <person name="Schmutz J."/>
            <person name="Skrede I."/>
            <person name="Stenlid J."/>
            <person name="Wiebenga A."/>
            <person name="Xie X."/>
            <person name="Kuees U."/>
            <person name="Hibbett D.S."/>
            <person name="Hoffmeister D."/>
            <person name="Hoegberg N."/>
            <person name="Martin F."/>
            <person name="Grigoriev I.V."/>
            <person name="Watkinson S.C."/>
        </authorList>
    </citation>
    <scope>NUCLEOTIDE SEQUENCE [LARGE SCALE GENOMIC DNA]</scope>
    <source>
        <strain evidence="4">strain S7.3</strain>
    </source>
</reference>
<protein>
    <submittedName>
        <fullName evidence="3">Carbohydrate-binding module family 21 protein</fullName>
    </submittedName>
</protein>
<dbReference type="Gene3D" id="2.60.40.2440">
    <property type="entry name" value="Carbohydrate binding type-21 domain"/>
    <property type="match status" value="1"/>
</dbReference>
<sequence length="206" mass="23639">MPALPSKVANVALQSLELIQDTRTINGRVRVRNIAFEKWLAVRFTFDWWQTTSEVTARYAESVEGNTFDIFTFTIRLHDIWTRIEEKTLFVALKYIVGGQEFWDNNDGENYLVKFSKSQMAPEVARADEPKSDMVYLRNQLEQVVKGRDRETRRRSSGSGQRMPAVLTANTPLATRYDFGASLKHPWKGGVPPSPPRHLRTSTYPS</sequence>
<dbReference type="AlphaFoldDB" id="F8Q6Q6"/>
<dbReference type="OrthoDB" id="1881at2759"/>
<dbReference type="GO" id="GO:2001069">
    <property type="term" value="F:glycogen binding"/>
    <property type="evidence" value="ECO:0007669"/>
    <property type="project" value="TreeGrafter"/>
</dbReference>
<feature type="region of interest" description="Disordered" evidence="1">
    <location>
        <begin position="182"/>
        <end position="206"/>
    </location>
</feature>
<dbReference type="GO" id="GO:0005979">
    <property type="term" value="P:regulation of glycogen biosynthetic process"/>
    <property type="evidence" value="ECO:0007669"/>
    <property type="project" value="TreeGrafter"/>
</dbReference>
<evidence type="ECO:0000259" key="2">
    <source>
        <dbReference type="PROSITE" id="PS51159"/>
    </source>
</evidence>
<dbReference type="InParanoid" id="F8Q6Q6"/>
<dbReference type="GO" id="GO:0008157">
    <property type="term" value="F:protein phosphatase 1 binding"/>
    <property type="evidence" value="ECO:0007669"/>
    <property type="project" value="TreeGrafter"/>
</dbReference>
<dbReference type="PROSITE" id="PS51159">
    <property type="entry name" value="CBM21"/>
    <property type="match status" value="1"/>
</dbReference>
<evidence type="ECO:0000313" key="3">
    <source>
        <dbReference type="EMBL" id="EGN96294.1"/>
    </source>
</evidence>
<feature type="region of interest" description="Disordered" evidence="1">
    <location>
        <begin position="146"/>
        <end position="167"/>
    </location>
</feature>
<dbReference type="EMBL" id="GL945484">
    <property type="protein sequence ID" value="EGN96294.1"/>
    <property type="molecule type" value="Genomic_DNA"/>
</dbReference>
<feature type="non-terminal residue" evidence="3">
    <location>
        <position position="206"/>
    </location>
</feature>
<dbReference type="STRING" id="936435.F8Q6Q6"/>
<dbReference type="Pfam" id="PF03370">
    <property type="entry name" value="CBM_21"/>
    <property type="match status" value="1"/>
</dbReference>
<feature type="domain" description="CBM21" evidence="2">
    <location>
        <begin position="3"/>
        <end position="114"/>
    </location>
</feature>
<dbReference type="Proteomes" id="UP000008063">
    <property type="component" value="Unassembled WGS sequence"/>
</dbReference>
<dbReference type="PANTHER" id="PTHR12307">
    <property type="entry name" value="PROTEIN PHOSPHATASE 1 REGULATORY SUBUNIT"/>
    <property type="match status" value="1"/>
</dbReference>
<name>F8Q6Q6_SERL3</name>
<dbReference type="PANTHER" id="PTHR12307:SF36">
    <property type="entry name" value="GLYCOGEN-BINDING SUBUNIT 76A"/>
    <property type="match status" value="1"/>
</dbReference>
<keyword evidence="4" id="KW-1185">Reference proteome</keyword>
<proteinExistence type="predicted"/>
<gene>
    <name evidence="3" type="ORF">SERLA73DRAFT_59063</name>
</gene>
<dbReference type="GO" id="GO:0000164">
    <property type="term" value="C:protein phosphatase type 1 complex"/>
    <property type="evidence" value="ECO:0007669"/>
    <property type="project" value="TreeGrafter"/>
</dbReference>
<evidence type="ECO:0000256" key="1">
    <source>
        <dbReference type="SAM" id="MobiDB-lite"/>
    </source>
</evidence>
<dbReference type="HOGENOM" id="CLU_1334741_0_0_1"/>
<dbReference type="InterPro" id="IPR050782">
    <property type="entry name" value="PP1_regulatory_subunit_3"/>
</dbReference>